<evidence type="ECO:0000313" key="5">
    <source>
        <dbReference type="Proteomes" id="UP000315751"/>
    </source>
</evidence>
<dbReference type="InterPro" id="IPR050595">
    <property type="entry name" value="Bact_response_regulator"/>
</dbReference>
<evidence type="ECO:0000313" key="4">
    <source>
        <dbReference type="EMBL" id="TWB43790.1"/>
    </source>
</evidence>
<keyword evidence="5" id="KW-1185">Reference proteome</keyword>
<evidence type="ECO:0000259" key="3">
    <source>
        <dbReference type="PROSITE" id="PS50110"/>
    </source>
</evidence>
<dbReference type="Proteomes" id="UP000315751">
    <property type="component" value="Unassembled WGS sequence"/>
</dbReference>
<dbReference type="PANTHER" id="PTHR44591:SF3">
    <property type="entry name" value="RESPONSE REGULATORY DOMAIN-CONTAINING PROTEIN"/>
    <property type="match status" value="1"/>
</dbReference>
<dbReference type="SUPFAM" id="SSF52172">
    <property type="entry name" value="CheY-like"/>
    <property type="match status" value="1"/>
</dbReference>
<dbReference type="OrthoDB" id="7569831at2"/>
<dbReference type="InterPro" id="IPR001789">
    <property type="entry name" value="Sig_transdc_resp-reg_receiver"/>
</dbReference>
<comment type="caution">
    <text evidence="4">The sequence shown here is derived from an EMBL/GenBank/DDBJ whole genome shotgun (WGS) entry which is preliminary data.</text>
</comment>
<dbReference type="SMART" id="SM00448">
    <property type="entry name" value="REC"/>
    <property type="match status" value="1"/>
</dbReference>
<dbReference type="EMBL" id="VITR01000004">
    <property type="protein sequence ID" value="TWB43790.1"/>
    <property type="molecule type" value="Genomic_DNA"/>
</dbReference>
<organism evidence="4 5">
    <name type="scientific">Nitrospirillum amazonense</name>
    <dbReference type="NCBI Taxonomy" id="28077"/>
    <lineage>
        <taxon>Bacteria</taxon>
        <taxon>Pseudomonadati</taxon>
        <taxon>Pseudomonadota</taxon>
        <taxon>Alphaproteobacteria</taxon>
        <taxon>Rhodospirillales</taxon>
        <taxon>Azospirillaceae</taxon>
        <taxon>Nitrospirillum</taxon>
    </lineage>
</organism>
<proteinExistence type="predicted"/>
<dbReference type="InterPro" id="IPR011006">
    <property type="entry name" value="CheY-like_superfamily"/>
</dbReference>
<feature type="domain" description="Response regulatory" evidence="3">
    <location>
        <begin position="4"/>
        <end position="119"/>
    </location>
</feature>
<sequence>MGTTVLIVDDSKLARIVVGKALAALQPTWTKVEAGNADEALATLQDRRVDLAVLDFNMPGRNGLELAEQLRHRYPDMPIALATANVQDEVVARARAANATFVSKPITEDGIRDFVAGAALKLRAVHG</sequence>
<protein>
    <submittedName>
        <fullName evidence="4">Response regulator receiver domain-containing protein</fullName>
    </submittedName>
</protein>
<dbReference type="Gene3D" id="3.40.50.2300">
    <property type="match status" value="1"/>
</dbReference>
<accession>A0A560HEI5</accession>
<keyword evidence="1 2" id="KW-0597">Phosphoprotein</keyword>
<evidence type="ECO:0000256" key="1">
    <source>
        <dbReference type="ARBA" id="ARBA00022553"/>
    </source>
</evidence>
<dbReference type="RefSeq" id="WP_145730827.1">
    <property type="nucleotide sequence ID" value="NZ_VITR01000004.1"/>
</dbReference>
<dbReference type="Pfam" id="PF00072">
    <property type="entry name" value="Response_reg"/>
    <property type="match status" value="1"/>
</dbReference>
<feature type="modified residue" description="4-aspartylphosphate" evidence="2">
    <location>
        <position position="55"/>
    </location>
</feature>
<evidence type="ECO:0000256" key="2">
    <source>
        <dbReference type="PROSITE-ProRule" id="PRU00169"/>
    </source>
</evidence>
<dbReference type="GO" id="GO:0000160">
    <property type="term" value="P:phosphorelay signal transduction system"/>
    <property type="evidence" value="ECO:0007669"/>
    <property type="project" value="InterPro"/>
</dbReference>
<dbReference type="AlphaFoldDB" id="A0A560HEI5"/>
<gene>
    <name evidence="4" type="ORF">FBZ90_104178</name>
</gene>
<reference evidence="4 5" key="1">
    <citation type="submission" date="2019-06" db="EMBL/GenBank/DDBJ databases">
        <title>Genomic Encyclopedia of Type Strains, Phase IV (KMG-V): Genome sequencing to study the core and pangenomes of soil and plant-associated prokaryotes.</title>
        <authorList>
            <person name="Whitman W."/>
        </authorList>
    </citation>
    <scope>NUCLEOTIDE SEQUENCE [LARGE SCALE GENOMIC DNA]</scope>
    <source>
        <strain evidence="4 5">BR 11622</strain>
    </source>
</reference>
<dbReference type="PROSITE" id="PS50110">
    <property type="entry name" value="RESPONSE_REGULATORY"/>
    <property type="match status" value="1"/>
</dbReference>
<dbReference type="CDD" id="cd00156">
    <property type="entry name" value="REC"/>
    <property type="match status" value="1"/>
</dbReference>
<dbReference type="PANTHER" id="PTHR44591">
    <property type="entry name" value="STRESS RESPONSE REGULATOR PROTEIN 1"/>
    <property type="match status" value="1"/>
</dbReference>
<name>A0A560HEI5_9PROT</name>